<dbReference type="PANTHER" id="PTHR10566:SF113">
    <property type="entry name" value="PROTEIN ACTIVITY OF BC1 COMPLEX KINASE 7, CHLOROPLASTIC"/>
    <property type="match status" value="1"/>
</dbReference>
<dbReference type="GO" id="GO:0005524">
    <property type="term" value="F:ATP binding"/>
    <property type="evidence" value="ECO:0007669"/>
    <property type="project" value="UniProtKB-KW"/>
</dbReference>
<dbReference type="GO" id="GO:0016301">
    <property type="term" value="F:kinase activity"/>
    <property type="evidence" value="ECO:0007669"/>
    <property type="project" value="UniProtKB-KW"/>
</dbReference>
<evidence type="ECO:0000256" key="4">
    <source>
        <dbReference type="ARBA" id="ARBA00022519"/>
    </source>
</evidence>
<keyword evidence="4" id="KW-0997">Cell inner membrane</keyword>
<evidence type="ECO:0000256" key="6">
    <source>
        <dbReference type="ARBA" id="ARBA00022688"/>
    </source>
</evidence>
<gene>
    <name evidence="15" type="ORF">JCM17844_27080</name>
</gene>
<dbReference type="InterPro" id="IPR050154">
    <property type="entry name" value="UbiB_kinase"/>
</dbReference>
<keyword evidence="5" id="KW-0808">Transferase</keyword>
<keyword evidence="11 13" id="KW-1133">Transmembrane helix</keyword>
<evidence type="ECO:0000259" key="14">
    <source>
        <dbReference type="Pfam" id="PF03109"/>
    </source>
</evidence>
<dbReference type="NCBIfam" id="TIGR01982">
    <property type="entry name" value="UbiB"/>
    <property type="match status" value="1"/>
</dbReference>
<feature type="domain" description="ABC1 atypical kinase-like" evidence="14">
    <location>
        <begin position="98"/>
        <end position="341"/>
    </location>
</feature>
<comment type="pathway">
    <text evidence="1">Cofactor biosynthesis; ubiquinone biosynthesis [regulation].</text>
</comment>
<evidence type="ECO:0000313" key="16">
    <source>
        <dbReference type="Proteomes" id="UP000322084"/>
    </source>
</evidence>
<dbReference type="InterPro" id="IPR045308">
    <property type="entry name" value="UbiB_bact"/>
</dbReference>
<keyword evidence="3" id="KW-1003">Cell membrane</keyword>
<keyword evidence="8" id="KW-0547">Nucleotide-binding</keyword>
<evidence type="ECO:0000256" key="3">
    <source>
        <dbReference type="ARBA" id="ARBA00022475"/>
    </source>
</evidence>
<dbReference type="InterPro" id="IPR011009">
    <property type="entry name" value="Kinase-like_dom_sf"/>
</dbReference>
<proteinExistence type="inferred from homology"/>
<evidence type="ECO:0000256" key="2">
    <source>
        <dbReference type="ARBA" id="ARBA00009670"/>
    </source>
</evidence>
<keyword evidence="12 13" id="KW-0472">Membrane</keyword>
<evidence type="ECO:0000256" key="1">
    <source>
        <dbReference type="ARBA" id="ARBA00005020"/>
    </source>
</evidence>
<evidence type="ECO:0000313" key="15">
    <source>
        <dbReference type="EMBL" id="GEQ99071.1"/>
    </source>
</evidence>
<dbReference type="CDD" id="cd13972">
    <property type="entry name" value="UbiB"/>
    <property type="match status" value="1"/>
</dbReference>
<keyword evidence="6" id="KW-0831">Ubiquinone biosynthesis</keyword>
<dbReference type="SUPFAM" id="SSF56112">
    <property type="entry name" value="Protein kinase-like (PK-like)"/>
    <property type="match status" value="1"/>
</dbReference>
<dbReference type="Proteomes" id="UP000322084">
    <property type="component" value="Unassembled WGS sequence"/>
</dbReference>
<protein>
    <recommendedName>
        <fullName evidence="14">ABC1 atypical kinase-like domain-containing protein</fullName>
    </recommendedName>
</protein>
<dbReference type="EMBL" id="BKCL01000012">
    <property type="protein sequence ID" value="GEQ99071.1"/>
    <property type="molecule type" value="Genomic_DNA"/>
</dbReference>
<keyword evidence="10" id="KW-0067">ATP-binding</keyword>
<sequence>MRDAIRHSFRFLSVIHELARHDALFWVDDLGRAPAGIKTAIRLMTGLVFRKKNLPQEPGARLAAALRELGPAYIKLGQMLATRPDLMGDAIARDLSSLQDRLPPFSAEIARARIESELGCPLDTVFAEFSPQPVAAASIAQVHKARKHDGTWVAVKILRPGVRAAFERDLAAFSWFAGIAERSIPKARRLRPVAVVDTIKDSVANELNLRLEAAAASELAENMAGTPGYRIPAIDWEFTTGRMMTMEWVDGIPLSDNEGLEAAGFDRAALASTIVRAFLLQAMRDGFFHADLHQGNLFVQADGTVVALDFGIVGRLDRESRRYLAEILYGFLQKDYRRVARWHFSAGYVPKDRSEETFAQAMRAVAEPIFGRPVRAVSAGRLLGQLFATTEAFGMETQPQLLLLQRSMVMVEGMALHLDRDANMWALSRPVIADWMRDQLSPEVALADGIVEVVDGLKQLPGMIVRANNLLEKLEQDFDHKAPQKTAKAHSARMWIGFILMGLVGSVAGLVIGLVLSH</sequence>
<feature type="transmembrane region" description="Helical" evidence="13">
    <location>
        <begin position="494"/>
        <end position="516"/>
    </location>
</feature>
<evidence type="ECO:0000256" key="8">
    <source>
        <dbReference type="ARBA" id="ARBA00022741"/>
    </source>
</evidence>
<dbReference type="AlphaFoldDB" id="A0A5A7MSZ5"/>
<dbReference type="Pfam" id="PF03109">
    <property type="entry name" value="ABC1"/>
    <property type="match status" value="1"/>
</dbReference>
<evidence type="ECO:0000256" key="10">
    <source>
        <dbReference type="ARBA" id="ARBA00022840"/>
    </source>
</evidence>
<evidence type="ECO:0000256" key="11">
    <source>
        <dbReference type="ARBA" id="ARBA00022989"/>
    </source>
</evidence>
<evidence type="ECO:0000256" key="9">
    <source>
        <dbReference type="ARBA" id="ARBA00022777"/>
    </source>
</evidence>
<evidence type="ECO:0000256" key="5">
    <source>
        <dbReference type="ARBA" id="ARBA00022679"/>
    </source>
</evidence>
<dbReference type="PANTHER" id="PTHR10566">
    <property type="entry name" value="CHAPERONE-ACTIVITY OF BC1 COMPLEX CABC1 -RELATED"/>
    <property type="match status" value="1"/>
</dbReference>
<reference evidence="15 16" key="1">
    <citation type="submission" date="2019-09" db="EMBL/GenBank/DDBJ databases">
        <title>NBRP : Genome information of microbial organism related human and environment.</title>
        <authorList>
            <person name="Hattori M."/>
            <person name="Oshima K."/>
            <person name="Inaba H."/>
            <person name="Suda W."/>
            <person name="Sakamoto M."/>
            <person name="Iino T."/>
            <person name="Kitahara M."/>
            <person name="Oshida Y."/>
            <person name="Iida T."/>
            <person name="Kudo T."/>
            <person name="Itoh T."/>
            <person name="Ohkuma M."/>
        </authorList>
    </citation>
    <scope>NUCLEOTIDE SEQUENCE [LARGE SCALE GENOMIC DNA]</scope>
    <source>
        <strain evidence="15 16">Hi-2</strain>
    </source>
</reference>
<name>A0A5A7MSZ5_9PROT</name>
<dbReference type="GO" id="GO:0006744">
    <property type="term" value="P:ubiquinone biosynthetic process"/>
    <property type="evidence" value="ECO:0007669"/>
    <property type="project" value="UniProtKB-UniPathway"/>
</dbReference>
<dbReference type="RefSeq" id="WP_210431942.1">
    <property type="nucleotide sequence ID" value="NZ_BKCL01000012.1"/>
</dbReference>
<dbReference type="Gene3D" id="1.10.510.10">
    <property type="entry name" value="Transferase(Phosphotransferase) domain 1"/>
    <property type="match status" value="1"/>
</dbReference>
<keyword evidence="7 13" id="KW-0812">Transmembrane</keyword>
<comment type="similarity">
    <text evidence="2">Belongs to the protein kinase superfamily. ADCK protein kinase family.</text>
</comment>
<dbReference type="InterPro" id="IPR010232">
    <property type="entry name" value="UbiB"/>
</dbReference>
<dbReference type="InterPro" id="IPR004147">
    <property type="entry name" value="ABC1_dom"/>
</dbReference>
<organism evidence="15 16">
    <name type="scientific">Iodidimonas gelatinilytica</name>
    <dbReference type="NCBI Taxonomy" id="1236966"/>
    <lineage>
        <taxon>Bacteria</taxon>
        <taxon>Pseudomonadati</taxon>
        <taxon>Pseudomonadota</taxon>
        <taxon>Alphaproteobacteria</taxon>
        <taxon>Iodidimonadales</taxon>
        <taxon>Iodidimonadaceae</taxon>
        <taxon>Iodidimonas</taxon>
    </lineage>
</organism>
<accession>A0A5A7MSZ5</accession>
<dbReference type="UniPathway" id="UPA00232"/>
<evidence type="ECO:0000256" key="13">
    <source>
        <dbReference type="SAM" id="Phobius"/>
    </source>
</evidence>
<keyword evidence="9" id="KW-0418">Kinase</keyword>
<comment type="caution">
    <text evidence="15">The sequence shown here is derived from an EMBL/GenBank/DDBJ whole genome shotgun (WGS) entry which is preliminary data.</text>
</comment>
<evidence type="ECO:0000256" key="7">
    <source>
        <dbReference type="ARBA" id="ARBA00022692"/>
    </source>
</evidence>
<evidence type="ECO:0000256" key="12">
    <source>
        <dbReference type="ARBA" id="ARBA00023136"/>
    </source>
</evidence>